<reference evidence="1 2" key="1">
    <citation type="submission" date="2019-09" db="EMBL/GenBank/DDBJ databases">
        <title>Hydrogenophaga aromatica sp. nov., isolated from a para-xylene-degrading enrichment culture.</title>
        <authorList>
            <person name="Tancsics A."/>
            <person name="Banerjee S."/>
        </authorList>
    </citation>
    <scope>NUCLEOTIDE SEQUENCE [LARGE SCALE GENOMIC DNA]</scope>
    <source>
        <strain evidence="1 2">D2P1</strain>
    </source>
</reference>
<accession>A0A7Y8KZ95</accession>
<sequence>MNTFTEHPPVPKVLQEALKDYPDLIARLEEGLTAVGLRPGMSRAQRTDQLERAFWRLEGDMDSFVEHASDEVAAADAAGDADRTAHARRKLHLLQLHRRDGGEELMKFFAWGQD</sequence>
<organism evidence="1 2">
    <name type="scientific">Hydrogenophaga aromaticivorans</name>
    <dbReference type="NCBI Taxonomy" id="2610898"/>
    <lineage>
        <taxon>Bacteria</taxon>
        <taxon>Pseudomonadati</taxon>
        <taxon>Pseudomonadota</taxon>
        <taxon>Betaproteobacteria</taxon>
        <taxon>Burkholderiales</taxon>
        <taxon>Comamonadaceae</taxon>
        <taxon>Hydrogenophaga</taxon>
    </lineage>
</organism>
<dbReference type="AlphaFoldDB" id="A0A7Y8KZ95"/>
<dbReference type="EMBL" id="VYGV01000016">
    <property type="protein sequence ID" value="NWF46933.1"/>
    <property type="molecule type" value="Genomic_DNA"/>
</dbReference>
<name>A0A7Y8KZ95_9BURK</name>
<proteinExistence type="predicted"/>
<keyword evidence="2" id="KW-1185">Reference proteome</keyword>
<protein>
    <submittedName>
        <fullName evidence="1">Uncharacterized protein</fullName>
    </submittedName>
</protein>
<evidence type="ECO:0000313" key="1">
    <source>
        <dbReference type="EMBL" id="NWF46933.1"/>
    </source>
</evidence>
<evidence type="ECO:0000313" key="2">
    <source>
        <dbReference type="Proteomes" id="UP000545507"/>
    </source>
</evidence>
<gene>
    <name evidence="1" type="ORF">F3K02_16980</name>
</gene>
<dbReference type="Proteomes" id="UP000545507">
    <property type="component" value="Unassembled WGS sequence"/>
</dbReference>
<comment type="caution">
    <text evidence="1">The sequence shown here is derived from an EMBL/GenBank/DDBJ whole genome shotgun (WGS) entry which is preliminary data.</text>
</comment>
<dbReference type="RefSeq" id="WP_177136842.1">
    <property type="nucleotide sequence ID" value="NZ_VYGV01000016.1"/>
</dbReference>